<gene>
    <name evidence="2" type="ORF">I206_06739</name>
    <name evidence="3" type="ORF">I206_102166</name>
</gene>
<reference evidence="3" key="2">
    <citation type="submission" date="2013-07" db="EMBL/GenBank/DDBJ databases">
        <authorList>
            <consortium name="The Broad Institute Genome Sequencing Platform"/>
            <person name="Cuomo C."/>
            <person name="Litvintseva A."/>
            <person name="Chen Y."/>
            <person name="Heitman J."/>
            <person name="Sun S."/>
            <person name="Springer D."/>
            <person name="Dromer F."/>
            <person name="Young S.K."/>
            <person name="Zeng Q."/>
            <person name="Gargeya S."/>
            <person name="Fitzgerald M."/>
            <person name="Abouelleil A."/>
            <person name="Alvarado L."/>
            <person name="Berlin A.M."/>
            <person name="Chapman S.B."/>
            <person name="Dewar J."/>
            <person name="Goldberg J."/>
            <person name="Griggs A."/>
            <person name="Gujja S."/>
            <person name="Hansen M."/>
            <person name="Howarth C."/>
            <person name="Imamovic A."/>
            <person name="Larimer J."/>
            <person name="McCowan C."/>
            <person name="Murphy C."/>
            <person name="Pearson M."/>
            <person name="Priest M."/>
            <person name="Roberts A."/>
            <person name="Saif S."/>
            <person name="Shea T."/>
            <person name="Sykes S."/>
            <person name="Wortman J."/>
            <person name="Nusbaum C."/>
            <person name="Birren B."/>
        </authorList>
    </citation>
    <scope>NUCLEOTIDE SEQUENCE</scope>
    <source>
        <strain evidence="3">CBS 10737</strain>
    </source>
</reference>
<feature type="region of interest" description="Disordered" evidence="1">
    <location>
        <begin position="284"/>
        <end position="313"/>
    </location>
</feature>
<dbReference type="EMBL" id="KV700117">
    <property type="protein sequence ID" value="OCF46965.1"/>
    <property type="molecule type" value="Genomic_DNA"/>
</dbReference>
<dbReference type="RefSeq" id="XP_019008184.1">
    <property type="nucleotide sequence ID" value="XM_019158438.1"/>
</dbReference>
<feature type="compositionally biased region" description="Basic and acidic residues" evidence="1">
    <location>
        <begin position="1"/>
        <end position="14"/>
    </location>
</feature>
<accession>A0A1B9HUL5</accession>
<feature type="compositionally biased region" description="Polar residues" evidence="1">
    <location>
        <begin position="25"/>
        <end position="35"/>
    </location>
</feature>
<reference evidence="2" key="1">
    <citation type="submission" date="2013-07" db="EMBL/GenBank/DDBJ databases">
        <title>The Genome Sequence of Cryptococcus pinus CBS10737.</title>
        <authorList>
            <consortium name="The Broad Institute Genome Sequencing Platform"/>
            <person name="Cuomo C."/>
            <person name="Litvintseva A."/>
            <person name="Chen Y."/>
            <person name="Heitman J."/>
            <person name="Sun S."/>
            <person name="Springer D."/>
            <person name="Dromer F."/>
            <person name="Young S.K."/>
            <person name="Zeng Q."/>
            <person name="Gargeya S."/>
            <person name="Fitzgerald M."/>
            <person name="Abouelleil A."/>
            <person name="Alvarado L."/>
            <person name="Berlin A.M."/>
            <person name="Chapman S.B."/>
            <person name="Dewar J."/>
            <person name="Goldberg J."/>
            <person name="Griggs A."/>
            <person name="Gujja S."/>
            <person name="Hansen M."/>
            <person name="Howarth C."/>
            <person name="Imamovic A."/>
            <person name="Larimer J."/>
            <person name="McCowan C."/>
            <person name="Murphy C."/>
            <person name="Pearson M."/>
            <person name="Priest M."/>
            <person name="Roberts A."/>
            <person name="Saif S."/>
            <person name="Shea T."/>
            <person name="Sykes S."/>
            <person name="Wortman J."/>
            <person name="Nusbaum C."/>
            <person name="Birren B."/>
        </authorList>
    </citation>
    <scope>NUCLEOTIDE SEQUENCE [LARGE SCALE GENOMIC DNA]</scope>
    <source>
        <strain evidence="2">CBS 10737</strain>
    </source>
</reference>
<reference evidence="2" key="3">
    <citation type="submission" date="2016-07" db="EMBL/GenBank/DDBJ databases">
        <title>Evolution of pathogenesis and genome organization in the Tremellales.</title>
        <authorList>
            <person name="Cuomo C."/>
            <person name="Litvintseva A."/>
            <person name="Heitman J."/>
            <person name="Chen Y."/>
            <person name="Sun S."/>
            <person name="Springer D."/>
            <person name="Dromer F."/>
            <person name="Young S."/>
            <person name="Zeng Q."/>
            <person name="Chapman S."/>
            <person name="Gujja S."/>
            <person name="Saif S."/>
            <person name="Birren B."/>
        </authorList>
    </citation>
    <scope>NUCLEOTIDE SEQUENCE</scope>
    <source>
        <strain evidence="2">CBS 10737</strain>
    </source>
</reference>
<name>A0A1B9HUL5_9TREE</name>
<dbReference type="EMBL" id="CP144520">
    <property type="protein sequence ID" value="WWC68243.1"/>
    <property type="molecule type" value="Genomic_DNA"/>
</dbReference>
<feature type="compositionally biased region" description="Polar residues" evidence="1">
    <location>
        <begin position="575"/>
        <end position="584"/>
    </location>
</feature>
<evidence type="ECO:0000313" key="2">
    <source>
        <dbReference type="EMBL" id="OCF46965.1"/>
    </source>
</evidence>
<dbReference type="GeneID" id="30175108"/>
<proteinExistence type="predicted"/>
<evidence type="ECO:0000313" key="3">
    <source>
        <dbReference type="EMBL" id="WWC68243.1"/>
    </source>
</evidence>
<feature type="region of interest" description="Disordered" evidence="1">
    <location>
        <begin position="562"/>
        <end position="584"/>
    </location>
</feature>
<sequence>MPNEGSRQHLDPNPHHHAGVGKPTDFSSRQSSVSPHRQALAENEMYRDLFKGTKFEGTSASDHHLGPNNAQEQALFAGTKFASSDYDEHNHALDMSTGSAGTLLSQEPIHPGNIPNSSTEGINMPDSFTDFNEWGLTGSNELADNVNIPMFHQMQGSSNVSSLYHRYDPNSPAQPAIYNTSAHDTHPFGNQYGYFVPQGHNHDMNGNNPFSTANDYVADVGSSIPHNLNYPSDQVTNATSAVDASQASAWYPAHQAHANVTGSFDPTTWANGGLAQNLNQLHASSTQDNVQDPSNLGLGLPSGRTPGLPRRLSEWPGSHRYGLNEEEIENLDRMISSLSNERVENQRLYLRYDGEEHDTTLVGQQKSQHILAVRNRRANEFNRVKAMLDEFRHGTLRDLKDISTTDIQTCENVTYKLAEDNKSQLEANQSTWKLIKSRLDLRIMKGLYPWFHKTTFSATNSSGKNLVGNRESIYWVIENEFRKIKPVTGWASASFENNIGKTKKFLERMGARANMNERVLIDHEMSQTIKVLDGMITLLNNSQATKDLSTIRELCGTAFTYREAKPSRAKPNKAPHQQSSGSKD</sequence>
<dbReference type="Proteomes" id="UP000094020">
    <property type="component" value="Chromosome 2"/>
</dbReference>
<keyword evidence="4" id="KW-1185">Reference proteome</keyword>
<evidence type="ECO:0000256" key="1">
    <source>
        <dbReference type="SAM" id="MobiDB-lite"/>
    </source>
</evidence>
<evidence type="ECO:0000313" key="4">
    <source>
        <dbReference type="Proteomes" id="UP000094020"/>
    </source>
</evidence>
<organism evidence="2">
    <name type="scientific">Kwoniella pini CBS 10737</name>
    <dbReference type="NCBI Taxonomy" id="1296096"/>
    <lineage>
        <taxon>Eukaryota</taxon>
        <taxon>Fungi</taxon>
        <taxon>Dikarya</taxon>
        <taxon>Basidiomycota</taxon>
        <taxon>Agaricomycotina</taxon>
        <taxon>Tremellomycetes</taxon>
        <taxon>Tremellales</taxon>
        <taxon>Cryptococcaceae</taxon>
        <taxon>Kwoniella</taxon>
    </lineage>
</organism>
<dbReference type="KEGG" id="kpin:30175108"/>
<protein>
    <submittedName>
        <fullName evidence="2">Uncharacterized protein</fullName>
    </submittedName>
</protein>
<feature type="compositionally biased region" description="Polar residues" evidence="1">
    <location>
        <begin position="284"/>
        <end position="294"/>
    </location>
</feature>
<feature type="region of interest" description="Disordered" evidence="1">
    <location>
        <begin position="1"/>
        <end position="38"/>
    </location>
</feature>
<dbReference type="OrthoDB" id="10683128at2759"/>
<reference evidence="3" key="4">
    <citation type="submission" date="2024-02" db="EMBL/GenBank/DDBJ databases">
        <title>Comparative genomics of Cryptococcus and Kwoniella reveals pathogenesis evolution and contrasting modes of karyotype evolution via chromosome fusion or intercentromeric recombination.</title>
        <authorList>
            <person name="Coelho M.A."/>
            <person name="David-Palma M."/>
            <person name="Shea T."/>
            <person name="Bowers K."/>
            <person name="McGinley-Smith S."/>
            <person name="Mohammad A.W."/>
            <person name="Gnirke A."/>
            <person name="Yurkov A.M."/>
            <person name="Nowrousian M."/>
            <person name="Sun S."/>
            <person name="Cuomo C.A."/>
            <person name="Heitman J."/>
        </authorList>
    </citation>
    <scope>NUCLEOTIDE SEQUENCE</scope>
    <source>
        <strain evidence="3">CBS 10737</strain>
    </source>
</reference>
<dbReference type="AlphaFoldDB" id="A0A1B9HUL5"/>